<dbReference type="GO" id="GO:0003723">
    <property type="term" value="F:RNA binding"/>
    <property type="evidence" value="ECO:0007669"/>
    <property type="project" value="UniProtKB-KW"/>
</dbReference>
<dbReference type="AlphaFoldDB" id="A0A1Y3BJI3"/>
<reference evidence="5 6" key="1">
    <citation type="submission" date="2017-03" db="EMBL/GenBank/DDBJ databases">
        <title>Genome Survey of Euroglyphus maynei.</title>
        <authorList>
            <person name="Arlian L.G."/>
            <person name="Morgan M.S."/>
            <person name="Rider S.D."/>
        </authorList>
    </citation>
    <scope>NUCLEOTIDE SEQUENCE [LARGE SCALE GENOMIC DNA]</scope>
    <source>
        <strain evidence="5">Arlian Lab</strain>
        <tissue evidence="5">Whole body</tissue>
    </source>
</reference>
<sequence length="62" mass="7110">METPKKQLILPELPVNQHGWGPVDNLKLFNGMSYQSFNKNDRLGMVADWTGDTYSDNRLLSK</sequence>
<protein>
    <submittedName>
        <fullName evidence="5">Uncharacterized protein</fullName>
    </submittedName>
</protein>
<proteinExistence type="predicted"/>
<keyword evidence="3" id="KW-0694">RNA-binding</keyword>
<organism evidence="5 6">
    <name type="scientific">Euroglyphus maynei</name>
    <name type="common">Mayne's house dust mite</name>
    <dbReference type="NCBI Taxonomy" id="6958"/>
    <lineage>
        <taxon>Eukaryota</taxon>
        <taxon>Metazoa</taxon>
        <taxon>Ecdysozoa</taxon>
        <taxon>Arthropoda</taxon>
        <taxon>Chelicerata</taxon>
        <taxon>Arachnida</taxon>
        <taxon>Acari</taxon>
        <taxon>Acariformes</taxon>
        <taxon>Sarcoptiformes</taxon>
        <taxon>Astigmata</taxon>
        <taxon>Psoroptidia</taxon>
        <taxon>Analgoidea</taxon>
        <taxon>Pyroglyphidae</taxon>
        <taxon>Pyroglyphinae</taxon>
        <taxon>Euroglyphus</taxon>
    </lineage>
</organism>
<dbReference type="GO" id="GO:0003743">
    <property type="term" value="F:translation initiation factor activity"/>
    <property type="evidence" value="ECO:0007669"/>
    <property type="project" value="UniProtKB-KW"/>
</dbReference>
<dbReference type="OrthoDB" id="16538at2759"/>
<dbReference type="GO" id="GO:0005852">
    <property type="term" value="C:eukaryotic translation initiation factor 3 complex"/>
    <property type="evidence" value="ECO:0007669"/>
    <property type="project" value="InterPro"/>
</dbReference>
<keyword evidence="2" id="KW-0396">Initiation factor</keyword>
<keyword evidence="6" id="KW-1185">Reference proteome</keyword>
<dbReference type="Pfam" id="PF05091">
    <property type="entry name" value="eIF-3_zeta"/>
    <property type="match status" value="1"/>
</dbReference>
<comment type="caution">
    <text evidence="5">The sequence shown here is derived from an EMBL/GenBank/DDBJ whole genome shotgun (WGS) entry which is preliminary data.</text>
</comment>
<evidence type="ECO:0000256" key="3">
    <source>
        <dbReference type="ARBA" id="ARBA00022884"/>
    </source>
</evidence>
<accession>A0A1Y3BJI3</accession>
<keyword evidence="4" id="KW-0648">Protein biosynthesis</keyword>
<evidence type="ECO:0000313" key="6">
    <source>
        <dbReference type="Proteomes" id="UP000194236"/>
    </source>
</evidence>
<evidence type="ECO:0000256" key="1">
    <source>
        <dbReference type="ARBA" id="ARBA00022490"/>
    </source>
</evidence>
<dbReference type="Proteomes" id="UP000194236">
    <property type="component" value="Unassembled WGS sequence"/>
</dbReference>
<evidence type="ECO:0000256" key="4">
    <source>
        <dbReference type="ARBA" id="ARBA00022917"/>
    </source>
</evidence>
<evidence type="ECO:0000313" key="5">
    <source>
        <dbReference type="EMBL" id="OTF81022.1"/>
    </source>
</evidence>
<name>A0A1Y3BJI3_EURMA</name>
<dbReference type="EMBL" id="MUJZ01015610">
    <property type="protein sequence ID" value="OTF81022.1"/>
    <property type="molecule type" value="Genomic_DNA"/>
</dbReference>
<gene>
    <name evidence="5" type="ORF">BLA29_015353</name>
</gene>
<keyword evidence="1" id="KW-0963">Cytoplasm</keyword>
<dbReference type="InterPro" id="IPR007783">
    <property type="entry name" value="eIF3d"/>
</dbReference>
<evidence type="ECO:0000256" key="2">
    <source>
        <dbReference type="ARBA" id="ARBA00022540"/>
    </source>
</evidence>
<feature type="non-terminal residue" evidence="5">
    <location>
        <position position="62"/>
    </location>
</feature>